<dbReference type="RefSeq" id="WP_074789521.1">
    <property type="nucleotide sequence ID" value="NZ_FNZX01000005.1"/>
</dbReference>
<gene>
    <name evidence="3" type="ORF">SAMN02910377_00820</name>
</gene>
<evidence type="ECO:0000313" key="4">
    <source>
        <dbReference type="Proteomes" id="UP000182321"/>
    </source>
</evidence>
<evidence type="ECO:0008006" key="5">
    <source>
        <dbReference type="Google" id="ProtNLM"/>
    </source>
</evidence>
<sequence>MKKSFICLMIATSMAFAITGCKKDETKPAESSQESKEEVEAESPKEENKQLDDEYYFESDYYTDIFYTVDADGNKMNTYDRSVIKKILKDNGCDEDATIEAIHDGKMYLRQYATDDNGNSTYEFIALDLSTEKADVFFEMESSYWSNYSDFYDGKLYIAGINNDDEKFKEFCFVPSDDGTMTEDKDSETEIDGYAVDTNDSGRGDCIAREIDMFGYVELSSYDYENKRFATMDAEGNITELDVLNSNASYVMAYNDKVIIYDIDDGDDYKSTSYVYNIETGEAKQFGDAESVIVVGVTDDKVYYATTIETDQYNVTTKKITEYDAVADTYSEMYESEFAPGASYVDNVIFRAGKPYVMKLEGADVKWYRVDGVDKLTDIDILSDTIQAYEYGTIIYGTSNFVCPYCGTPLYSCYAEAFVLDGKYSPVADQINAKLKEHMDGEVSYEPVSVAEAAETDCEDHKEYPDTYHETDTYNVSGVNIINDRYLIVDFNGYWYGGGAHGMPSMYEYIFDLQTGEELTFADFYKGTEEEFKTLVAEKVRQDYLENSTDGDNGGYFAATDQDAYDTAYEYASINSGNVAFQDDKVLVYFYPYDLGSYADGFKFYEFSYQELFGTATMVR</sequence>
<name>A0A1H7H016_9FIRM</name>
<evidence type="ECO:0000313" key="3">
    <source>
        <dbReference type="EMBL" id="SEK42270.1"/>
    </source>
</evidence>
<dbReference type="Gene3D" id="3.90.640.20">
    <property type="entry name" value="Heat-shock cognate protein, ATPase"/>
    <property type="match status" value="1"/>
</dbReference>
<feature type="chain" id="PRO_5010350747" description="DUF3298 domain-containing protein" evidence="2">
    <location>
        <begin position="18"/>
        <end position="620"/>
    </location>
</feature>
<dbReference type="InterPro" id="IPR037126">
    <property type="entry name" value="PdaC/RsiV-like_sf"/>
</dbReference>
<evidence type="ECO:0000256" key="1">
    <source>
        <dbReference type="SAM" id="MobiDB-lite"/>
    </source>
</evidence>
<reference evidence="4" key="1">
    <citation type="submission" date="2016-10" db="EMBL/GenBank/DDBJ databases">
        <authorList>
            <person name="Varghese N."/>
            <person name="Submissions S."/>
        </authorList>
    </citation>
    <scope>NUCLEOTIDE SEQUENCE [LARGE SCALE GENOMIC DNA]</scope>
    <source>
        <strain evidence="4">ACV-9</strain>
    </source>
</reference>
<dbReference type="PROSITE" id="PS51257">
    <property type="entry name" value="PROKAR_LIPOPROTEIN"/>
    <property type="match status" value="1"/>
</dbReference>
<keyword evidence="2" id="KW-0732">Signal</keyword>
<proteinExistence type="predicted"/>
<feature type="signal peptide" evidence="2">
    <location>
        <begin position="1"/>
        <end position="17"/>
    </location>
</feature>
<feature type="region of interest" description="Disordered" evidence="1">
    <location>
        <begin position="25"/>
        <end position="50"/>
    </location>
</feature>
<evidence type="ECO:0000256" key="2">
    <source>
        <dbReference type="SAM" id="SignalP"/>
    </source>
</evidence>
<organism evidence="3 4">
    <name type="scientific">Pseudobutyrivibrio ruminis</name>
    <dbReference type="NCBI Taxonomy" id="46206"/>
    <lineage>
        <taxon>Bacteria</taxon>
        <taxon>Bacillati</taxon>
        <taxon>Bacillota</taxon>
        <taxon>Clostridia</taxon>
        <taxon>Lachnospirales</taxon>
        <taxon>Lachnospiraceae</taxon>
        <taxon>Pseudobutyrivibrio</taxon>
    </lineage>
</organism>
<dbReference type="EMBL" id="FNZX01000005">
    <property type="protein sequence ID" value="SEK42270.1"/>
    <property type="molecule type" value="Genomic_DNA"/>
</dbReference>
<dbReference type="Gene3D" id="3.30.565.40">
    <property type="entry name" value="Fervidobacterium nodosum Rt17-B1 like"/>
    <property type="match status" value="1"/>
</dbReference>
<dbReference type="Proteomes" id="UP000182321">
    <property type="component" value="Unassembled WGS sequence"/>
</dbReference>
<dbReference type="AlphaFoldDB" id="A0A1H7H016"/>
<protein>
    <recommendedName>
        <fullName evidence="5">DUF3298 domain-containing protein</fullName>
    </recommendedName>
</protein>
<keyword evidence="4" id="KW-1185">Reference proteome</keyword>
<accession>A0A1H7H016</accession>